<keyword evidence="3" id="KW-1185">Reference proteome</keyword>
<proteinExistence type="predicted"/>
<sequence>MAGTAGALPQPHLAVAAEVLLFLGPSGVSNTHLAIAITMAMMEQDQSCLFFPATALVQLLQKAKASYELPALLQKLDSYALPGGDRRHLLRAPERAGDLGAV</sequence>
<dbReference type="EMBL" id="PXXO01000022">
    <property type="protein sequence ID" value="PSJ03456.1"/>
    <property type="molecule type" value="Genomic_DNA"/>
</dbReference>
<accession>A0A2P7MQI1</accession>
<dbReference type="AlphaFoldDB" id="A0A2P7MQI1"/>
<dbReference type="Proteomes" id="UP000243002">
    <property type="component" value="Unassembled WGS sequence"/>
</dbReference>
<name>A0A2P7MQI1_9CYAN</name>
<reference evidence="2 3" key="1">
    <citation type="journal article" date="2018" name="Environ. Microbiol.">
        <title>Ecological and genomic features of two widespread freshwater picocyanobacteria.</title>
        <authorList>
            <person name="Cabello-Yeves P.J."/>
            <person name="Picazo A."/>
            <person name="Camacho A."/>
            <person name="Callieri C."/>
            <person name="Rosselli R."/>
            <person name="Roda-Garcia J.J."/>
            <person name="Coutinho F.H."/>
            <person name="Rodriguez-Valera F."/>
        </authorList>
    </citation>
    <scope>NUCLEOTIDE SEQUENCE [LARGE SCALE GENOMIC DNA]</scope>
    <source>
        <strain evidence="2 3">Tous</strain>
    </source>
</reference>
<organism evidence="2 3">
    <name type="scientific">Cyanobium usitatum str. Tous</name>
    <dbReference type="NCBI Taxonomy" id="2116684"/>
    <lineage>
        <taxon>Bacteria</taxon>
        <taxon>Bacillati</taxon>
        <taxon>Cyanobacteriota</taxon>
        <taxon>Cyanophyceae</taxon>
        <taxon>Synechococcales</taxon>
        <taxon>Prochlorococcaceae</taxon>
        <taxon>Cyanobium</taxon>
    </lineage>
</organism>
<dbReference type="Pfam" id="PF01695">
    <property type="entry name" value="IstB_IS21"/>
    <property type="match status" value="1"/>
</dbReference>
<comment type="caution">
    <text evidence="2">The sequence shown here is derived from an EMBL/GenBank/DDBJ whole genome shotgun (WGS) entry which is preliminary data.</text>
</comment>
<protein>
    <recommendedName>
        <fullName evidence="1">IstB-like ATP-binding domain-containing protein</fullName>
    </recommendedName>
</protein>
<gene>
    <name evidence="2" type="ORF">C7K55_12920</name>
</gene>
<dbReference type="Gene3D" id="3.40.50.300">
    <property type="entry name" value="P-loop containing nucleotide triphosphate hydrolases"/>
    <property type="match status" value="1"/>
</dbReference>
<dbReference type="InterPro" id="IPR002611">
    <property type="entry name" value="IstB_ATP-bd"/>
</dbReference>
<evidence type="ECO:0000259" key="1">
    <source>
        <dbReference type="Pfam" id="PF01695"/>
    </source>
</evidence>
<evidence type="ECO:0000313" key="2">
    <source>
        <dbReference type="EMBL" id="PSJ03456.1"/>
    </source>
</evidence>
<dbReference type="InterPro" id="IPR027417">
    <property type="entry name" value="P-loop_NTPase"/>
</dbReference>
<dbReference type="GO" id="GO:0005524">
    <property type="term" value="F:ATP binding"/>
    <property type="evidence" value="ECO:0007669"/>
    <property type="project" value="InterPro"/>
</dbReference>
<evidence type="ECO:0000313" key="3">
    <source>
        <dbReference type="Proteomes" id="UP000243002"/>
    </source>
</evidence>
<feature type="domain" description="IstB-like ATP-binding" evidence="1">
    <location>
        <begin position="17"/>
        <end position="76"/>
    </location>
</feature>